<evidence type="ECO:0000313" key="2">
    <source>
        <dbReference type="Proteomes" id="UP000705379"/>
    </source>
</evidence>
<comment type="caution">
    <text evidence="1">The sequence shown here is derived from an EMBL/GenBank/DDBJ whole genome shotgun (WGS) entry which is preliminary data.</text>
</comment>
<dbReference type="SUPFAM" id="SSF52833">
    <property type="entry name" value="Thioredoxin-like"/>
    <property type="match status" value="1"/>
</dbReference>
<dbReference type="InterPro" id="IPR036249">
    <property type="entry name" value="Thioredoxin-like_sf"/>
</dbReference>
<proteinExistence type="predicted"/>
<sequence length="233" mass="26590">MQTNIATREDWLKARLALLDRERALTKLKDEVSAARRDLPWVKVGKDYVFETEDGPKSLSQLFGQRSQLIVYHFMFGRDWEEGCKSCSFWADSYEGLAPHLAARDIAFTAISSAPLARLLAFKKRMGWNFDWVSSSENSFNHDLDVGFDEGRPKDLSRAYNFGLMPAAFMDEMHGTSVFAKDKHGVVYHTYSTYGRGLDATNAAYAYIDLTPKGRNEPSEGNPMAWLRHHDKY</sequence>
<dbReference type="Proteomes" id="UP000705379">
    <property type="component" value="Unassembled WGS sequence"/>
</dbReference>
<dbReference type="InterPro" id="IPR010296">
    <property type="entry name" value="DUF899_thioredox"/>
</dbReference>
<reference evidence="1" key="1">
    <citation type="submission" date="2018-08" db="EMBL/GenBank/DDBJ databases">
        <authorList>
            <person name="Jin W."/>
            <person name="Wang H."/>
            <person name="Yang Y."/>
            <person name="Li M."/>
            <person name="Liu J."/>
        </authorList>
    </citation>
    <scope>NUCLEOTIDE SEQUENCE</scope>
    <source>
        <strain evidence="1">AESS21</strain>
    </source>
</reference>
<protein>
    <submittedName>
        <fullName evidence="1">DUF899 domain-containing protein</fullName>
    </submittedName>
</protein>
<dbReference type="AlphaFoldDB" id="A0A944CFG1"/>
<dbReference type="EMBL" id="QTKU01000004">
    <property type="protein sequence ID" value="MBS8261853.1"/>
    <property type="molecule type" value="Genomic_DNA"/>
</dbReference>
<dbReference type="Pfam" id="PF05988">
    <property type="entry name" value="DUF899"/>
    <property type="match status" value="1"/>
</dbReference>
<reference evidence="1" key="2">
    <citation type="journal article" date="2021" name="Microorganisms">
        <title>Bacterial Dimethylsulfoniopropionate Biosynthesis in the East China Sea.</title>
        <authorList>
            <person name="Liu J."/>
            <person name="Zhang Y."/>
            <person name="Liu J."/>
            <person name="Zhong H."/>
            <person name="Williams B.T."/>
            <person name="Zheng Y."/>
            <person name="Curson A.R.J."/>
            <person name="Sun C."/>
            <person name="Sun H."/>
            <person name="Song D."/>
            <person name="Wagner Mackenzie B."/>
            <person name="Bermejo Martinez A."/>
            <person name="Todd J.D."/>
            <person name="Zhang X.H."/>
        </authorList>
    </citation>
    <scope>NUCLEOTIDE SEQUENCE</scope>
    <source>
        <strain evidence="1">AESS21</strain>
    </source>
</reference>
<accession>A0A944CFG1</accession>
<organism evidence="1 2">
    <name type="scientific">Roseibium polysiphoniae</name>
    <dbReference type="NCBI Taxonomy" id="2571221"/>
    <lineage>
        <taxon>Bacteria</taxon>
        <taxon>Pseudomonadati</taxon>
        <taxon>Pseudomonadota</taxon>
        <taxon>Alphaproteobacteria</taxon>
        <taxon>Hyphomicrobiales</taxon>
        <taxon>Stappiaceae</taxon>
        <taxon>Roseibium</taxon>
    </lineage>
</organism>
<evidence type="ECO:0000313" key="1">
    <source>
        <dbReference type="EMBL" id="MBS8261853.1"/>
    </source>
</evidence>
<name>A0A944CFG1_9HYPH</name>
<gene>
    <name evidence="1" type="ORF">DYI23_16615</name>
</gene>
<dbReference type="RefSeq" id="WP_213217193.1">
    <property type="nucleotide sequence ID" value="NZ_QTKU01000004.1"/>
</dbReference>
<dbReference type="Gene3D" id="3.40.30.10">
    <property type="entry name" value="Glutaredoxin"/>
    <property type="match status" value="1"/>
</dbReference>